<organism evidence="2 3">
    <name type="scientific">Anopheles farauti</name>
    <dbReference type="NCBI Taxonomy" id="69004"/>
    <lineage>
        <taxon>Eukaryota</taxon>
        <taxon>Metazoa</taxon>
        <taxon>Ecdysozoa</taxon>
        <taxon>Arthropoda</taxon>
        <taxon>Hexapoda</taxon>
        <taxon>Insecta</taxon>
        <taxon>Pterygota</taxon>
        <taxon>Neoptera</taxon>
        <taxon>Endopterygota</taxon>
        <taxon>Diptera</taxon>
        <taxon>Nematocera</taxon>
        <taxon>Culicoidea</taxon>
        <taxon>Culicidae</taxon>
        <taxon>Anophelinae</taxon>
        <taxon>Anopheles</taxon>
    </lineage>
</organism>
<sequence>MNKVELELGQTVLVELEEECLVGELVHIGSDRSFMRLSNVRDMVTKKNYGIQTYYNSEIRNIQVMVATEQKTLDVSPTVNVVKSKQLTLDYLEETIAQINEYVFIHQTDMKYHDSIRYLKKQRHFGIAMECIEHGRHSKSPSLLSIATFDSIFIFDIKWMEITADIRSLLTEHRYRRVLYNGRVVRDVLQYKFGVTLGKCFDIMIAHVAISKTEGKVVDPEISLQSCVEQYLNLPDKFFDMNINFSLRPLKDETKREAAKNVVFLLPLQDLFIHEIMLESYYTNCDKYSRSLARNRDFINSLNDLRNGCRAIEEVDAMTLGIDMDSLDALENDETGK</sequence>
<evidence type="ECO:0000313" key="2">
    <source>
        <dbReference type="EnsemblMetazoa" id="AFAF006428-PA"/>
    </source>
</evidence>
<proteinExistence type="predicted"/>
<dbReference type="Proteomes" id="UP000075886">
    <property type="component" value="Unassembled WGS sequence"/>
</dbReference>
<dbReference type="PANTHER" id="PTHR46628:SF1">
    <property type="entry name" value="PIRNA BIOGENESIS PROTEIN EXD1"/>
    <property type="match status" value="1"/>
</dbReference>
<dbReference type="GO" id="GO:1990923">
    <property type="term" value="C:PET complex"/>
    <property type="evidence" value="ECO:0007669"/>
    <property type="project" value="TreeGrafter"/>
</dbReference>
<feature type="domain" description="3'-5' exonuclease" evidence="1">
    <location>
        <begin position="108"/>
        <end position="271"/>
    </location>
</feature>
<evidence type="ECO:0000259" key="1">
    <source>
        <dbReference type="Pfam" id="PF01612"/>
    </source>
</evidence>
<reference evidence="2" key="2">
    <citation type="submission" date="2020-05" db="UniProtKB">
        <authorList>
            <consortium name="EnsemblMetazoa"/>
        </authorList>
    </citation>
    <scope>IDENTIFICATION</scope>
    <source>
        <strain evidence="2">FAR1</strain>
    </source>
</reference>
<evidence type="ECO:0000313" key="3">
    <source>
        <dbReference type="Proteomes" id="UP000075886"/>
    </source>
</evidence>
<dbReference type="GO" id="GO:0003676">
    <property type="term" value="F:nucleic acid binding"/>
    <property type="evidence" value="ECO:0007669"/>
    <property type="project" value="InterPro"/>
</dbReference>
<dbReference type="Pfam" id="PF01612">
    <property type="entry name" value="DNA_pol_A_exo1"/>
    <property type="match status" value="1"/>
</dbReference>
<name>A0A182QAQ9_9DIPT</name>
<dbReference type="SUPFAM" id="SSF53098">
    <property type="entry name" value="Ribonuclease H-like"/>
    <property type="match status" value="1"/>
</dbReference>
<dbReference type="InterPro" id="IPR012337">
    <property type="entry name" value="RNaseH-like_sf"/>
</dbReference>
<reference evidence="3" key="1">
    <citation type="submission" date="2014-01" db="EMBL/GenBank/DDBJ databases">
        <title>The Genome Sequence of Anopheles farauti FAR1 (V2).</title>
        <authorList>
            <consortium name="The Broad Institute Genomics Platform"/>
            <person name="Neafsey D.E."/>
            <person name="Besansky N."/>
            <person name="Howell P."/>
            <person name="Walton C."/>
            <person name="Young S.K."/>
            <person name="Zeng Q."/>
            <person name="Gargeya S."/>
            <person name="Fitzgerald M."/>
            <person name="Haas B."/>
            <person name="Abouelleil A."/>
            <person name="Allen A.W."/>
            <person name="Alvarado L."/>
            <person name="Arachchi H.M."/>
            <person name="Berlin A.M."/>
            <person name="Chapman S.B."/>
            <person name="Gainer-Dewar J."/>
            <person name="Goldberg J."/>
            <person name="Griggs A."/>
            <person name="Gujja S."/>
            <person name="Hansen M."/>
            <person name="Howarth C."/>
            <person name="Imamovic A."/>
            <person name="Ireland A."/>
            <person name="Larimer J."/>
            <person name="McCowan C."/>
            <person name="Murphy C."/>
            <person name="Pearson M."/>
            <person name="Poon T.W."/>
            <person name="Priest M."/>
            <person name="Roberts A."/>
            <person name="Saif S."/>
            <person name="Shea T."/>
            <person name="Sisk P."/>
            <person name="Sykes S."/>
            <person name="Wortman J."/>
            <person name="Nusbaum C."/>
            <person name="Birren B."/>
        </authorList>
    </citation>
    <scope>NUCLEOTIDE SEQUENCE [LARGE SCALE GENOMIC DNA]</scope>
    <source>
        <strain evidence="3">FAR1</strain>
    </source>
</reference>
<dbReference type="EnsemblMetazoa" id="AFAF006428-RA">
    <property type="protein sequence ID" value="AFAF006428-PA"/>
    <property type="gene ID" value="AFAF006428"/>
</dbReference>
<accession>A0A182QAQ9</accession>
<dbReference type="AlphaFoldDB" id="A0A182QAQ9"/>
<dbReference type="InterPro" id="IPR036397">
    <property type="entry name" value="RNaseH_sf"/>
</dbReference>
<dbReference type="InterPro" id="IPR002562">
    <property type="entry name" value="3'-5'_exonuclease_dom"/>
</dbReference>
<keyword evidence="3" id="KW-1185">Reference proteome</keyword>
<protein>
    <recommendedName>
        <fullName evidence="1">3'-5' exonuclease domain-containing protein</fullName>
    </recommendedName>
</protein>
<dbReference type="STRING" id="69004.A0A182QAQ9"/>
<dbReference type="VEuPathDB" id="VectorBase:AFAF006428"/>
<dbReference type="EMBL" id="AXCN02001904">
    <property type="status" value="NOT_ANNOTATED_CDS"/>
    <property type="molecule type" value="Genomic_DNA"/>
</dbReference>
<dbReference type="PANTHER" id="PTHR46628">
    <property type="entry name" value="PIRNA BIOGENESIS PROTEIN EXD1"/>
    <property type="match status" value="1"/>
</dbReference>
<dbReference type="InterPro" id="IPR052144">
    <property type="entry name" value="piRNA_biogenesis_EXD1"/>
</dbReference>
<dbReference type="GO" id="GO:0034587">
    <property type="term" value="P:piRNA processing"/>
    <property type="evidence" value="ECO:0007669"/>
    <property type="project" value="TreeGrafter"/>
</dbReference>
<dbReference type="Gene3D" id="3.30.420.10">
    <property type="entry name" value="Ribonuclease H-like superfamily/Ribonuclease H"/>
    <property type="match status" value="1"/>
</dbReference>
<dbReference type="GO" id="GO:0008408">
    <property type="term" value="F:3'-5' exonuclease activity"/>
    <property type="evidence" value="ECO:0007669"/>
    <property type="project" value="InterPro"/>
</dbReference>